<dbReference type="SUPFAM" id="SSF103473">
    <property type="entry name" value="MFS general substrate transporter"/>
    <property type="match status" value="1"/>
</dbReference>
<evidence type="ECO:0000313" key="13">
    <source>
        <dbReference type="Proteomes" id="UP001500752"/>
    </source>
</evidence>
<keyword evidence="4 10" id="KW-0812">Transmembrane</keyword>
<dbReference type="RefSeq" id="WP_345151561.1">
    <property type="nucleotide sequence ID" value="NZ_BAABEO010000019.1"/>
</dbReference>
<feature type="domain" description="Major facilitator superfamily (MFS) profile" evidence="11">
    <location>
        <begin position="20"/>
        <end position="426"/>
    </location>
</feature>
<feature type="transmembrane region" description="Helical" evidence="10">
    <location>
        <begin position="54"/>
        <end position="76"/>
    </location>
</feature>
<sequence>MIRWLRRHALDLSPLRTSRPFALLFWARTVSIAGIGVMAVALPLQVYGLTGDSLQVAMVNTVLGIAGLGGALAGGLVADRRDRRRVILAARAAAVLGFAILAANAFMPEPALWVFYLCAVIDGVAGGVSTTALSAAVPSTVQEHQLPATAALMAISLDLGMVFSPALGGLLYAAVGPGWLYVWVVVACLASLALLWRLPALEPGVEENDGGGNREAAPAGLLAGLAGAARTAWTDTREGLVFVVRHRAVGAVMLLGFIQLLCASPHVLIPEFAERQLGIGPEATGLLYSAPAVGALAATVASGWTGRVRRVGRVLTVILVVASLGVLMLGISGSMALAVAAMALTGVGDVLAEIFRYSIIARETPDRLLGRVGAVWSAQGTVGDTLGGPLLSLLARLAGPGGAIALGGAAAAVLTVAVYATTPELRRLEGAADTMEHDAPGHDDVEHGDTGHTENGSNEAARDNAGDAAASATLARTTTTTQEA</sequence>
<evidence type="ECO:0000259" key="11">
    <source>
        <dbReference type="PROSITE" id="PS50850"/>
    </source>
</evidence>
<keyword evidence="2" id="KW-0813">Transport</keyword>
<dbReference type="Gene3D" id="1.20.1250.20">
    <property type="entry name" value="MFS general substrate transporter like domains"/>
    <property type="match status" value="1"/>
</dbReference>
<evidence type="ECO:0000256" key="9">
    <source>
        <dbReference type="SAM" id="MobiDB-lite"/>
    </source>
</evidence>
<gene>
    <name evidence="12" type="ORF">GCM10023081_27610</name>
</gene>
<evidence type="ECO:0000256" key="5">
    <source>
        <dbReference type="ARBA" id="ARBA00022989"/>
    </source>
</evidence>
<accession>A0ABP7CHG0</accession>
<keyword evidence="6 10" id="KW-0472">Membrane</keyword>
<feature type="compositionally biased region" description="Low complexity" evidence="9">
    <location>
        <begin position="466"/>
        <end position="484"/>
    </location>
</feature>
<feature type="transmembrane region" description="Helical" evidence="10">
    <location>
        <begin position="178"/>
        <end position="196"/>
    </location>
</feature>
<keyword evidence="3" id="KW-1003">Cell membrane</keyword>
<dbReference type="EMBL" id="BAABEO010000019">
    <property type="protein sequence ID" value="GAA3688757.1"/>
    <property type="molecule type" value="Genomic_DNA"/>
</dbReference>
<evidence type="ECO:0000256" key="1">
    <source>
        <dbReference type="ARBA" id="ARBA00004429"/>
    </source>
</evidence>
<dbReference type="PANTHER" id="PTHR23513">
    <property type="entry name" value="INTEGRAL MEMBRANE EFFLUX PROTEIN-RELATED"/>
    <property type="match status" value="1"/>
</dbReference>
<comment type="subcellular location">
    <subcellularLocation>
        <location evidence="1">Cell inner membrane</location>
        <topology evidence="1">Multi-pass membrane protein</topology>
    </subcellularLocation>
</comment>
<evidence type="ECO:0000256" key="8">
    <source>
        <dbReference type="ARBA" id="ARBA00040914"/>
    </source>
</evidence>
<evidence type="ECO:0000256" key="2">
    <source>
        <dbReference type="ARBA" id="ARBA00022448"/>
    </source>
</evidence>
<feature type="compositionally biased region" description="Basic and acidic residues" evidence="9">
    <location>
        <begin position="435"/>
        <end position="452"/>
    </location>
</feature>
<keyword evidence="13" id="KW-1185">Reference proteome</keyword>
<feature type="transmembrane region" description="Helical" evidence="10">
    <location>
        <begin position="149"/>
        <end position="172"/>
    </location>
</feature>
<protein>
    <recommendedName>
        <fullName evidence="8">Multidrug efflux pump Tap</fullName>
    </recommendedName>
</protein>
<evidence type="ECO:0000256" key="6">
    <source>
        <dbReference type="ARBA" id="ARBA00023136"/>
    </source>
</evidence>
<evidence type="ECO:0000256" key="4">
    <source>
        <dbReference type="ARBA" id="ARBA00022692"/>
    </source>
</evidence>
<comment type="similarity">
    <text evidence="7">Belongs to the major facilitator superfamily. Drug:H(+) antiporter-3 (DHA3) (TC 2.A.1.21) family.</text>
</comment>
<dbReference type="InterPro" id="IPR036259">
    <property type="entry name" value="MFS_trans_sf"/>
</dbReference>
<evidence type="ECO:0000256" key="3">
    <source>
        <dbReference type="ARBA" id="ARBA00022475"/>
    </source>
</evidence>
<name>A0ABP7CHG0_9MICC</name>
<feature type="transmembrane region" description="Helical" evidence="10">
    <location>
        <begin position="21"/>
        <end position="42"/>
    </location>
</feature>
<feature type="transmembrane region" description="Helical" evidence="10">
    <location>
        <begin position="317"/>
        <end position="344"/>
    </location>
</feature>
<dbReference type="PROSITE" id="PS50850">
    <property type="entry name" value="MFS"/>
    <property type="match status" value="1"/>
</dbReference>
<keyword evidence="5 10" id="KW-1133">Transmembrane helix</keyword>
<dbReference type="InterPro" id="IPR011701">
    <property type="entry name" value="MFS"/>
</dbReference>
<dbReference type="Pfam" id="PF07690">
    <property type="entry name" value="MFS_1"/>
    <property type="match status" value="2"/>
</dbReference>
<feature type="transmembrane region" description="Helical" evidence="10">
    <location>
        <begin position="288"/>
        <end position="305"/>
    </location>
</feature>
<dbReference type="CDD" id="cd06173">
    <property type="entry name" value="MFS_MefA_like"/>
    <property type="match status" value="1"/>
</dbReference>
<feature type="transmembrane region" description="Helical" evidence="10">
    <location>
        <begin position="88"/>
        <end position="107"/>
    </location>
</feature>
<evidence type="ECO:0000256" key="10">
    <source>
        <dbReference type="SAM" id="Phobius"/>
    </source>
</evidence>
<evidence type="ECO:0000256" key="7">
    <source>
        <dbReference type="ARBA" id="ARBA00038075"/>
    </source>
</evidence>
<feature type="transmembrane region" description="Helical" evidence="10">
    <location>
        <begin position="397"/>
        <end position="420"/>
    </location>
</feature>
<reference evidence="13" key="1">
    <citation type="journal article" date="2019" name="Int. J. Syst. Evol. Microbiol.">
        <title>The Global Catalogue of Microorganisms (GCM) 10K type strain sequencing project: providing services to taxonomists for standard genome sequencing and annotation.</title>
        <authorList>
            <consortium name="The Broad Institute Genomics Platform"/>
            <consortium name="The Broad Institute Genome Sequencing Center for Infectious Disease"/>
            <person name="Wu L."/>
            <person name="Ma J."/>
        </authorList>
    </citation>
    <scope>NUCLEOTIDE SEQUENCE [LARGE SCALE GENOMIC DNA]</scope>
    <source>
        <strain evidence="13">JCM 30742</strain>
    </source>
</reference>
<organism evidence="12 13">
    <name type="scientific">Arthrobacter ginkgonis</name>
    <dbReference type="NCBI Taxonomy" id="1630594"/>
    <lineage>
        <taxon>Bacteria</taxon>
        <taxon>Bacillati</taxon>
        <taxon>Actinomycetota</taxon>
        <taxon>Actinomycetes</taxon>
        <taxon>Micrococcales</taxon>
        <taxon>Micrococcaceae</taxon>
        <taxon>Arthrobacter</taxon>
    </lineage>
</organism>
<dbReference type="InterPro" id="IPR020846">
    <property type="entry name" value="MFS_dom"/>
</dbReference>
<proteinExistence type="inferred from homology"/>
<dbReference type="Proteomes" id="UP001500752">
    <property type="component" value="Unassembled WGS sequence"/>
</dbReference>
<dbReference type="PANTHER" id="PTHR23513:SF9">
    <property type="entry name" value="ENTEROBACTIN EXPORTER ENTS"/>
    <property type="match status" value="1"/>
</dbReference>
<feature type="region of interest" description="Disordered" evidence="9">
    <location>
        <begin position="435"/>
        <end position="484"/>
    </location>
</feature>
<feature type="transmembrane region" description="Helical" evidence="10">
    <location>
        <begin position="248"/>
        <end position="268"/>
    </location>
</feature>
<evidence type="ECO:0000313" key="12">
    <source>
        <dbReference type="EMBL" id="GAA3688757.1"/>
    </source>
</evidence>
<comment type="caution">
    <text evidence="12">The sequence shown here is derived from an EMBL/GenBank/DDBJ whole genome shotgun (WGS) entry which is preliminary data.</text>
</comment>